<dbReference type="Proteomes" id="UP000634136">
    <property type="component" value="Unassembled WGS sequence"/>
</dbReference>
<feature type="domain" description="K-box" evidence="1">
    <location>
        <begin position="35"/>
        <end position="98"/>
    </location>
</feature>
<evidence type="ECO:0000259" key="1">
    <source>
        <dbReference type="PROSITE" id="PS51297"/>
    </source>
</evidence>
<evidence type="ECO:0000313" key="2">
    <source>
        <dbReference type="EMBL" id="KAF7839786.1"/>
    </source>
</evidence>
<gene>
    <name evidence="2" type="ORF">G2W53_008268</name>
</gene>
<dbReference type="InterPro" id="IPR002487">
    <property type="entry name" value="TF_Kbox"/>
</dbReference>
<dbReference type="Pfam" id="PF01486">
    <property type="entry name" value="K-box"/>
    <property type="match status" value="1"/>
</dbReference>
<proteinExistence type="predicted"/>
<dbReference type="PROSITE" id="PS51297">
    <property type="entry name" value="K_BOX"/>
    <property type="match status" value="1"/>
</dbReference>
<dbReference type="OrthoDB" id="1898716at2759"/>
<evidence type="ECO:0000313" key="3">
    <source>
        <dbReference type="Proteomes" id="UP000634136"/>
    </source>
</evidence>
<dbReference type="GO" id="GO:0005634">
    <property type="term" value="C:nucleus"/>
    <property type="evidence" value="ECO:0007669"/>
    <property type="project" value="InterPro"/>
</dbReference>
<comment type="caution">
    <text evidence="2">The sequence shown here is derived from an EMBL/GenBank/DDBJ whole genome shotgun (WGS) entry which is preliminary data.</text>
</comment>
<name>A0A835CEH7_9FABA</name>
<dbReference type="GO" id="GO:0003700">
    <property type="term" value="F:DNA-binding transcription factor activity"/>
    <property type="evidence" value="ECO:0007669"/>
    <property type="project" value="InterPro"/>
</dbReference>
<organism evidence="2 3">
    <name type="scientific">Senna tora</name>
    <dbReference type="NCBI Taxonomy" id="362788"/>
    <lineage>
        <taxon>Eukaryota</taxon>
        <taxon>Viridiplantae</taxon>
        <taxon>Streptophyta</taxon>
        <taxon>Embryophyta</taxon>
        <taxon>Tracheophyta</taxon>
        <taxon>Spermatophyta</taxon>
        <taxon>Magnoliopsida</taxon>
        <taxon>eudicotyledons</taxon>
        <taxon>Gunneridae</taxon>
        <taxon>Pentapetalae</taxon>
        <taxon>rosids</taxon>
        <taxon>fabids</taxon>
        <taxon>Fabales</taxon>
        <taxon>Fabaceae</taxon>
        <taxon>Caesalpinioideae</taxon>
        <taxon>Cassia clade</taxon>
        <taxon>Senna</taxon>
    </lineage>
</organism>
<dbReference type="AlphaFoldDB" id="A0A835CEH7"/>
<sequence length="98" mass="11594">MHSFVGVPKKLFSEPRKWWIGTRNPWGISIYGMLTKRMLENLRKLKEINNKLRKQIRNRLGADLEDLSFDQLRNPEDEIINSSALIRERKLIADLKGF</sequence>
<dbReference type="EMBL" id="JAAIUW010000003">
    <property type="protein sequence ID" value="KAF7839786.1"/>
    <property type="molecule type" value="Genomic_DNA"/>
</dbReference>
<accession>A0A835CEH7</accession>
<protein>
    <submittedName>
        <fullName evidence="2">Floral homeotic protein DEFICIENS-like</fullName>
    </submittedName>
</protein>
<keyword evidence="3" id="KW-1185">Reference proteome</keyword>
<reference evidence="2" key="1">
    <citation type="submission" date="2020-09" db="EMBL/GenBank/DDBJ databases">
        <title>Genome-Enabled Discovery of Anthraquinone Biosynthesis in Senna tora.</title>
        <authorList>
            <person name="Kang S.-H."/>
            <person name="Pandey R.P."/>
            <person name="Lee C.-M."/>
            <person name="Sim J.-S."/>
            <person name="Jeong J.-T."/>
            <person name="Choi B.-S."/>
            <person name="Jung M."/>
            <person name="Ginzburg D."/>
            <person name="Zhao K."/>
            <person name="Won S.Y."/>
            <person name="Oh T.-J."/>
            <person name="Yu Y."/>
            <person name="Kim N.-H."/>
            <person name="Lee O.R."/>
            <person name="Lee T.-H."/>
            <person name="Bashyal P."/>
            <person name="Kim T.-S."/>
            <person name="Lee W.-H."/>
            <person name="Kawkins C."/>
            <person name="Kim C.-K."/>
            <person name="Kim J.S."/>
            <person name="Ahn B.O."/>
            <person name="Rhee S.Y."/>
            <person name="Sohng J.K."/>
        </authorList>
    </citation>
    <scope>NUCLEOTIDE SEQUENCE</scope>
    <source>
        <tissue evidence="2">Leaf</tissue>
    </source>
</reference>